<dbReference type="SUPFAM" id="SSF50985">
    <property type="entry name" value="RCC1/BLIP-II"/>
    <property type="match status" value="1"/>
</dbReference>
<name>A0A7R9F6E8_9NEOP</name>
<sequence>MFGWGNTVNGELGLGGIEEEQILSPRELKFSKATQVQQVACGTNHTAVVTNDGQVYTCGNNDFSQLGHNKPRKRLEQVDGLSAYVINNVACGMAHSVAVNEWGQVFSWGSNVYGQLGMGISDMLLVPKVIKTLATCNVIQITCGLNHCLALTNSGVLYSWGCNKHGQLGLGTKATMELKPKPIKSLAGIPIAFIASGGNHTFAVSKSGFVVRVYSFRAVSVYGSRNSSKICVLIESSLPVSWHFLGNPESCLCATTHETRKSSEV</sequence>
<dbReference type="PRINTS" id="PR00633">
    <property type="entry name" value="RCCNDNSATION"/>
</dbReference>
<gene>
    <name evidence="4" type="ORF">TBIB3V08_LOCUS10141</name>
</gene>
<evidence type="ECO:0000313" key="4">
    <source>
        <dbReference type="EMBL" id="CAD7447839.1"/>
    </source>
</evidence>
<reference evidence="4" key="1">
    <citation type="submission" date="2020-11" db="EMBL/GenBank/DDBJ databases">
        <authorList>
            <person name="Tran Van P."/>
        </authorList>
    </citation>
    <scope>NUCLEOTIDE SEQUENCE</scope>
</reference>
<dbReference type="InterPro" id="IPR058923">
    <property type="entry name" value="RCC1-like_dom"/>
</dbReference>
<dbReference type="Gene3D" id="2.130.10.30">
    <property type="entry name" value="Regulator of chromosome condensation 1/beta-lactamase-inhibitor protein II"/>
    <property type="match status" value="1"/>
</dbReference>
<dbReference type="PROSITE" id="PS00626">
    <property type="entry name" value="RCC1_2"/>
    <property type="match status" value="2"/>
</dbReference>
<dbReference type="Pfam" id="PF25390">
    <property type="entry name" value="WD40_RLD"/>
    <property type="match status" value="1"/>
</dbReference>
<dbReference type="InterPro" id="IPR009091">
    <property type="entry name" value="RCC1/BLIP-II"/>
</dbReference>
<proteinExistence type="predicted"/>
<evidence type="ECO:0000256" key="2">
    <source>
        <dbReference type="PROSITE-ProRule" id="PRU00235"/>
    </source>
</evidence>
<feature type="repeat" description="RCC1" evidence="2">
    <location>
        <begin position="103"/>
        <end position="154"/>
    </location>
</feature>
<dbReference type="InterPro" id="IPR000408">
    <property type="entry name" value="Reg_chr_condens"/>
</dbReference>
<feature type="repeat" description="RCC1" evidence="2">
    <location>
        <begin position="155"/>
        <end position="207"/>
    </location>
</feature>
<dbReference type="EMBL" id="OD569293">
    <property type="protein sequence ID" value="CAD7447839.1"/>
    <property type="molecule type" value="Genomic_DNA"/>
</dbReference>
<organism evidence="4">
    <name type="scientific">Timema bartmani</name>
    <dbReference type="NCBI Taxonomy" id="61472"/>
    <lineage>
        <taxon>Eukaryota</taxon>
        <taxon>Metazoa</taxon>
        <taxon>Ecdysozoa</taxon>
        <taxon>Arthropoda</taxon>
        <taxon>Hexapoda</taxon>
        <taxon>Insecta</taxon>
        <taxon>Pterygota</taxon>
        <taxon>Neoptera</taxon>
        <taxon>Polyneoptera</taxon>
        <taxon>Phasmatodea</taxon>
        <taxon>Timematodea</taxon>
        <taxon>Timematoidea</taxon>
        <taxon>Timematidae</taxon>
        <taxon>Timema</taxon>
    </lineage>
</organism>
<evidence type="ECO:0000256" key="1">
    <source>
        <dbReference type="ARBA" id="ARBA00022737"/>
    </source>
</evidence>
<feature type="repeat" description="RCC1" evidence="2">
    <location>
        <begin position="53"/>
        <end position="102"/>
    </location>
</feature>
<dbReference type="AlphaFoldDB" id="A0A7R9F6E8"/>
<accession>A0A7R9F6E8</accession>
<feature type="domain" description="RCC1-like" evidence="3">
    <location>
        <begin position="2"/>
        <end position="210"/>
    </location>
</feature>
<keyword evidence="1" id="KW-0677">Repeat</keyword>
<dbReference type="InterPro" id="IPR051625">
    <property type="entry name" value="Signaling_Regulatory_Domain"/>
</dbReference>
<evidence type="ECO:0000259" key="3">
    <source>
        <dbReference type="Pfam" id="PF25390"/>
    </source>
</evidence>
<dbReference type="PANTHER" id="PTHR22872">
    <property type="entry name" value="BTK-BINDING PROTEIN-RELATED"/>
    <property type="match status" value="1"/>
</dbReference>
<dbReference type="PROSITE" id="PS50012">
    <property type="entry name" value="RCC1_3"/>
    <property type="match status" value="4"/>
</dbReference>
<protein>
    <recommendedName>
        <fullName evidence="3">RCC1-like domain-containing protein</fullName>
    </recommendedName>
</protein>
<feature type="repeat" description="RCC1" evidence="2">
    <location>
        <begin position="1"/>
        <end position="52"/>
    </location>
</feature>